<dbReference type="AlphaFoldDB" id="A0A923S5J4"/>
<dbReference type="EMBL" id="JACORU010000020">
    <property type="protein sequence ID" value="MBC5768635.1"/>
    <property type="molecule type" value="Genomic_DNA"/>
</dbReference>
<protein>
    <submittedName>
        <fullName evidence="1">RNA-binding protein</fullName>
    </submittedName>
</protein>
<proteinExistence type="predicted"/>
<name>A0A923S5J4_9BURK</name>
<evidence type="ECO:0000313" key="2">
    <source>
        <dbReference type="Proteomes" id="UP000596827"/>
    </source>
</evidence>
<reference evidence="1" key="1">
    <citation type="submission" date="2020-08" db="EMBL/GenBank/DDBJ databases">
        <title>Ramlibacter sp. GTP1 16S ribosomal RNA gene genome sequencing and assembly.</title>
        <authorList>
            <person name="Kang M."/>
        </authorList>
    </citation>
    <scope>NUCLEOTIDE SEQUENCE</scope>
    <source>
        <strain evidence="1">GTP1</strain>
    </source>
</reference>
<sequence>MKPFHLESGMTTLRGVFYPTGYMVLMFPTEQDAREAERRLMADGNNGEEILYLTPACVLGELAATAGDEDSMPSIGTEAATVRHFVDLAREGHHGVMIKSPSPKETEHYMEVLKGLPISFGQKYRRLVIEDLVTEQ</sequence>
<accession>A0A923S5J4</accession>
<keyword evidence="2" id="KW-1185">Reference proteome</keyword>
<dbReference type="Proteomes" id="UP000596827">
    <property type="component" value="Unassembled WGS sequence"/>
</dbReference>
<evidence type="ECO:0000313" key="1">
    <source>
        <dbReference type="EMBL" id="MBC5768635.1"/>
    </source>
</evidence>
<organism evidence="1 2">
    <name type="scientific">Ramlibacter albus</name>
    <dbReference type="NCBI Taxonomy" id="2079448"/>
    <lineage>
        <taxon>Bacteria</taxon>
        <taxon>Pseudomonadati</taxon>
        <taxon>Pseudomonadota</taxon>
        <taxon>Betaproteobacteria</taxon>
        <taxon>Burkholderiales</taxon>
        <taxon>Comamonadaceae</taxon>
        <taxon>Ramlibacter</taxon>
    </lineage>
</organism>
<comment type="caution">
    <text evidence="1">The sequence shown here is derived from an EMBL/GenBank/DDBJ whole genome shotgun (WGS) entry which is preliminary data.</text>
</comment>
<dbReference type="RefSeq" id="WP_187085549.1">
    <property type="nucleotide sequence ID" value="NZ_JACORU010000020.1"/>
</dbReference>
<gene>
    <name evidence="1" type="ORF">H8R02_29505</name>
</gene>